<protein>
    <submittedName>
        <fullName evidence="4">NAD(P)-binding protein</fullName>
    </submittedName>
</protein>
<organism evidence="4 5">
    <name type="scientific">Tilletiopsis washingtonensis</name>
    <dbReference type="NCBI Taxonomy" id="58919"/>
    <lineage>
        <taxon>Eukaryota</taxon>
        <taxon>Fungi</taxon>
        <taxon>Dikarya</taxon>
        <taxon>Basidiomycota</taxon>
        <taxon>Ustilaginomycotina</taxon>
        <taxon>Exobasidiomycetes</taxon>
        <taxon>Entylomatales</taxon>
        <taxon>Entylomatales incertae sedis</taxon>
        <taxon>Tilletiopsis</taxon>
    </lineage>
</organism>
<comment type="similarity">
    <text evidence="1">Belongs to the NmrA-type oxidoreductase family.</text>
</comment>
<feature type="domain" description="NmrA-like" evidence="3">
    <location>
        <begin position="13"/>
        <end position="287"/>
    </location>
</feature>
<evidence type="ECO:0000256" key="2">
    <source>
        <dbReference type="ARBA" id="ARBA00022857"/>
    </source>
</evidence>
<keyword evidence="5" id="KW-1185">Reference proteome</keyword>
<dbReference type="Gene3D" id="3.40.50.720">
    <property type="entry name" value="NAD(P)-binding Rossmann-like Domain"/>
    <property type="match status" value="1"/>
</dbReference>
<dbReference type="AlphaFoldDB" id="A0A316ZBC3"/>
<dbReference type="Proteomes" id="UP000245946">
    <property type="component" value="Unassembled WGS sequence"/>
</dbReference>
<evidence type="ECO:0000313" key="4">
    <source>
        <dbReference type="EMBL" id="PWN97503.1"/>
    </source>
</evidence>
<evidence type="ECO:0000313" key="5">
    <source>
        <dbReference type="Proteomes" id="UP000245946"/>
    </source>
</evidence>
<accession>A0A316ZBC3</accession>
<dbReference type="InterPro" id="IPR008030">
    <property type="entry name" value="NmrA-like"/>
</dbReference>
<dbReference type="GO" id="GO:0005634">
    <property type="term" value="C:nucleus"/>
    <property type="evidence" value="ECO:0007669"/>
    <property type="project" value="TreeGrafter"/>
</dbReference>
<sequence>MADTSSSATAAPQRILVALATGKQGSAVVRALAAHNSAEHTRFAVLGCTRDASSAKASALAALPGVTLLETPYDAAALFAKAQQHGQRLDGVFSVQLSADTTFEAEVALGCAMADEAAKAHVGLFVYASVQRGDVDKTDIVHFESKRAIEQYIADKHPTLPCAILRPVFFADNLGDYGYSSKLFAAALNACVKRPLQLVACRDIGIVAAKAFAAPQEWHGKTLALAGDELSVKEMAEQFKRVKGTALPSTNSFLGLALVKSVAPLRTMFNFFNDPGFSADIAKCKEVHPEMWTWREYVEHAW</sequence>
<dbReference type="PANTHER" id="PTHR42748:SF7">
    <property type="entry name" value="NMRA LIKE REDOX SENSOR 1-RELATED"/>
    <property type="match status" value="1"/>
</dbReference>
<dbReference type="EMBL" id="KZ819295">
    <property type="protein sequence ID" value="PWN97503.1"/>
    <property type="molecule type" value="Genomic_DNA"/>
</dbReference>
<gene>
    <name evidence="4" type="ORF">FA09DRAFT_330650</name>
</gene>
<reference evidence="4 5" key="1">
    <citation type="journal article" date="2018" name="Mol. Biol. Evol.">
        <title>Broad Genomic Sampling Reveals a Smut Pathogenic Ancestry of the Fungal Clade Ustilaginomycotina.</title>
        <authorList>
            <person name="Kijpornyongpan T."/>
            <person name="Mondo S.J."/>
            <person name="Barry K."/>
            <person name="Sandor L."/>
            <person name="Lee J."/>
            <person name="Lipzen A."/>
            <person name="Pangilinan J."/>
            <person name="LaButti K."/>
            <person name="Hainaut M."/>
            <person name="Henrissat B."/>
            <person name="Grigoriev I.V."/>
            <person name="Spatafora J.W."/>
            <person name="Aime M.C."/>
        </authorList>
    </citation>
    <scope>NUCLEOTIDE SEQUENCE [LARGE SCALE GENOMIC DNA]</scope>
    <source>
        <strain evidence="4 5">MCA 4186</strain>
    </source>
</reference>
<dbReference type="GeneID" id="37270226"/>
<keyword evidence="2" id="KW-0521">NADP</keyword>
<dbReference type="STRING" id="58919.A0A316ZBC3"/>
<proteinExistence type="inferred from homology"/>
<dbReference type="Gene3D" id="3.90.25.10">
    <property type="entry name" value="UDP-galactose 4-epimerase, domain 1"/>
    <property type="match status" value="1"/>
</dbReference>
<evidence type="ECO:0000256" key="1">
    <source>
        <dbReference type="ARBA" id="ARBA00006328"/>
    </source>
</evidence>
<evidence type="ECO:0000259" key="3">
    <source>
        <dbReference type="Pfam" id="PF05368"/>
    </source>
</evidence>
<dbReference type="OrthoDB" id="9997102at2759"/>
<dbReference type="RefSeq" id="XP_025597782.1">
    <property type="nucleotide sequence ID" value="XM_025742682.1"/>
</dbReference>
<dbReference type="PANTHER" id="PTHR42748">
    <property type="entry name" value="NITROGEN METABOLITE REPRESSION PROTEIN NMRA FAMILY MEMBER"/>
    <property type="match status" value="1"/>
</dbReference>
<dbReference type="InterPro" id="IPR036291">
    <property type="entry name" value="NAD(P)-bd_dom_sf"/>
</dbReference>
<name>A0A316ZBC3_9BASI</name>
<dbReference type="SUPFAM" id="SSF51735">
    <property type="entry name" value="NAD(P)-binding Rossmann-fold domains"/>
    <property type="match status" value="1"/>
</dbReference>
<dbReference type="InterPro" id="IPR051164">
    <property type="entry name" value="NmrA-like_oxidored"/>
</dbReference>
<dbReference type="Pfam" id="PF05368">
    <property type="entry name" value="NmrA"/>
    <property type="match status" value="1"/>
</dbReference>